<evidence type="ECO:0000313" key="8">
    <source>
        <dbReference type="EMBL" id="PWR23841.1"/>
    </source>
</evidence>
<dbReference type="SUPFAM" id="SSF52313">
    <property type="entry name" value="Ribosomal protein S2"/>
    <property type="match status" value="1"/>
</dbReference>
<keyword evidence="9" id="KW-1185">Reference proteome</keyword>
<dbReference type="Proteomes" id="UP000246077">
    <property type="component" value="Unassembled WGS sequence"/>
</dbReference>
<gene>
    <name evidence="5 8" type="primary">rpsB</name>
    <name evidence="8" type="ORF">DKG75_04590</name>
</gene>
<dbReference type="Gene3D" id="3.40.50.10490">
    <property type="entry name" value="Glucose-6-phosphate isomerase like protein, domain 1"/>
    <property type="match status" value="1"/>
</dbReference>
<dbReference type="Gene3D" id="1.10.287.610">
    <property type="entry name" value="Helix hairpin bin"/>
    <property type="match status" value="1"/>
</dbReference>
<dbReference type="Pfam" id="PF00318">
    <property type="entry name" value="Ribosomal_S2"/>
    <property type="match status" value="1"/>
</dbReference>
<dbReference type="NCBIfam" id="TIGR01011">
    <property type="entry name" value="rpsB_bact"/>
    <property type="match status" value="1"/>
</dbReference>
<keyword evidence="2 5" id="KW-0689">Ribosomal protein</keyword>
<dbReference type="PROSITE" id="PS00962">
    <property type="entry name" value="RIBOSOMAL_S2_1"/>
    <property type="match status" value="1"/>
</dbReference>
<dbReference type="GO" id="GO:0003735">
    <property type="term" value="F:structural constituent of ribosome"/>
    <property type="evidence" value="ECO:0007669"/>
    <property type="project" value="InterPro"/>
</dbReference>
<comment type="caution">
    <text evidence="8">The sequence shown here is derived from an EMBL/GenBank/DDBJ whole genome shotgun (WGS) entry which is preliminary data.</text>
</comment>
<dbReference type="PRINTS" id="PR00395">
    <property type="entry name" value="RIBOSOMALS2"/>
</dbReference>
<dbReference type="InterPro" id="IPR018130">
    <property type="entry name" value="Ribosomal_uS2_CS"/>
</dbReference>
<dbReference type="RefSeq" id="WP_109919871.1">
    <property type="nucleotide sequence ID" value="NZ_QGLF01000001.1"/>
</dbReference>
<protein>
    <recommendedName>
        <fullName evidence="4 5">Small ribosomal subunit protein uS2</fullName>
    </recommendedName>
</protein>
<dbReference type="PROSITE" id="PS00963">
    <property type="entry name" value="RIBOSOMAL_S2_2"/>
    <property type="match status" value="1"/>
</dbReference>
<dbReference type="EMBL" id="QGLF01000001">
    <property type="protein sequence ID" value="PWR23841.1"/>
    <property type="molecule type" value="Genomic_DNA"/>
</dbReference>
<dbReference type="FunFam" id="1.10.287.610:FF:000001">
    <property type="entry name" value="30S ribosomal protein S2"/>
    <property type="match status" value="1"/>
</dbReference>
<dbReference type="InterPro" id="IPR023591">
    <property type="entry name" value="Ribosomal_uS2_flav_dom_sf"/>
</dbReference>
<reference evidence="9" key="1">
    <citation type="submission" date="2018-05" db="EMBL/GenBank/DDBJ databases">
        <title>Zavarzinia sp. HR-AS.</title>
        <authorList>
            <person name="Lee Y."/>
            <person name="Jeon C.O."/>
        </authorList>
    </citation>
    <scope>NUCLEOTIDE SEQUENCE [LARGE SCALE GENOMIC DNA]</scope>
    <source>
        <strain evidence="9">DSM 1231</strain>
    </source>
</reference>
<keyword evidence="7" id="KW-0175">Coiled coil</keyword>
<dbReference type="CDD" id="cd01425">
    <property type="entry name" value="RPS2"/>
    <property type="match status" value="1"/>
</dbReference>
<dbReference type="GO" id="GO:0006412">
    <property type="term" value="P:translation"/>
    <property type="evidence" value="ECO:0007669"/>
    <property type="project" value="UniProtKB-UniRule"/>
</dbReference>
<accession>A0A317EAX7</accession>
<keyword evidence="3 5" id="KW-0687">Ribonucleoprotein</keyword>
<dbReference type="InterPro" id="IPR001865">
    <property type="entry name" value="Ribosomal_uS2"/>
</dbReference>
<dbReference type="PANTHER" id="PTHR12534:SF0">
    <property type="entry name" value="SMALL RIBOSOMAL SUBUNIT PROTEIN US2M"/>
    <property type="match status" value="1"/>
</dbReference>
<evidence type="ECO:0000256" key="3">
    <source>
        <dbReference type="ARBA" id="ARBA00023274"/>
    </source>
</evidence>
<sequence length="267" mass="28850">MAVPSFSMRQLLEAGVHFGHQTHRWNPRMAPFLFGVRNNIHIIDLGQTVPMLHRALQAIRDVVAGGGRVLFVGTKRTAQQPIADGAARCGQYYVNHRWLGGMLTNWKTISQSIKRLKSLDEQLQGEALGLTKKEQLNLQREKEKLERALGGIKEMGGLPDIIFIIDTNKEDIAIQEANKLGIPVVAIVDSNSNPAGITYPVPGNDDALRAVTTYCDLVARAVLDGIQAELTAAGVDIGGIEELVDVEAEEAALQAAEAEASGEAAQA</sequence>
<evidence type="ECO:0000256" key="4">
    <source>
        <dbReference type="ARBA" id="ARBA00035256"/>
    </source>
</evidence>
<dbReference type="GO" id="GO:0022627">
    <property type="term" value="C:cytosolic small ribosomal subunit"/>
    <property type="evidence" value="ECO:0007669"/>
    <property type="project" value="TreeGrafter"/>
</dbReference>
<name>A0A317EAX7_9PROT</name>
<feature type="coiled-coil region" evidence="7">
    <location>
        <begin position="128"/>
        <end position="155"/>
    </location>
</feature>
<dbReference type="PANTHER" id="PTHR12534">
    <property type="entry name" value="30S RIBOSOMAL PROTEIN S2 PROKARYOTIC AND ORGANELLAR"/>
    <property type="match status" value="1"/>
</dbReference>
<evidence type="ECO:0000256" key="1">
    <source>
        <dbReference type="ARBA" id="ARBA00006242"/>
    </source>
</evidence>
<proteinExistence type="inferred from homology"/>
<evidence type="ECO:0000256" key="7">
    <source>
        <dbReference type="SAM" id="Coils"/>
    </source>
</evidence>
<dbReference type="AlphaFoldDB" id="A0A317EAX7"/>
<dbReference type="HAMAP" id="MF_00291_B">
    <property type="entry name" value="Ribosomal_uS2_B"/>
    <property type="match status" value="1"/>
</dbReference>
<evidence type="ECO:0000256" key="2">
    <source>
        <dbReference type="ARBA" id="ARBA00022980"/>
    </source>
</evidence>
<dbReference type="OrthoDB" id="9808036at2"/>
<evidence type="ECO:0000313" key="9">
    <source>
        <dbReference type="Proteomes" id="UP000246077"/>
    </source>
</evidence>
<comment type="similarity">
    <text evidence="1 5 6">Belongs to the universal ribosomal protein uS2 family.</text>
</comment>
<evidence type="ECO:0000256" key="6">
    <source>
        <dbReference type="RuleBase" id="RU003631"/>
    </source>
</evidence>
<dbReference type="InterPro" id="IPR005706">
    <property type="entry name" value="Ribosomal_uS2_bac/mit/plastid"/>
</dbReference>
<evidence type="ECO:0000256" key="5">
    <source>
        <dbReference type="HAMAP-Rule" id="MF_00291"/>
    </source>
</evidence>
<organism evidence="8 9">
    <name type="scientific">Zavarzinia compransoris</name>
    <dbReference type="NCBI Taxonomy" id="1264899"/>
    <lineage>
        <taxon>Bacteria</taxon>
        <taxon>Pseudomonadati</taxon>
        <taxon>Pseudomonadota</taxon>
        <taxon>Alphaproteobacteria</taxon>
        <taxon>Rhodospirillales</taxon>
        <taxon>Zavarziniaceae</taxon>
        <taxon>Zavarzinia</taxon>
    </lineage>
</organism>